<sequence length="69" mass="7930">MLDSQGGFLESETKQITFPGISGPVLERLCQYCYYKLKYMHTPSTSIPEFKVDREMALDLLMAANYLDM</sequence>
<dbReference type="InterPro" id="IPR011333">
    <property type="entry name" value="SKP1/BTB/POZ_sf"/>
</dbReference>
<evidence type="ECO:0000313" key="5">
    <source>
        <dbReference type="EMBL" id="KAK2077052.1"/>
    </source>
</evidence>
<dbReference type="InterPro" id="IPR039948">
    <property type="entry name" value="ELC1"/>
</dbReference>
<dbReference type="Gene3D" id="3.30.710.10">
    <property type="entry name" value="Potassium Channel Kv1.1, Chain A"/>
    <property type="match status" value="1"/>
</dbReference>
<keyword evidence="6" id="KW-1185">Reference proteome</keyword>
<protein>
    <recommendedName>
        <fullName evidence="3">Elongin-C</fullName>
    </recommendedName>
</protein>
<evidence type="ECO:0000256" key="3">
    <source>
        <dbReference type="ARBA" id="ARBA00021347"/>
    </source>
</evidence>
<comment type="similarity">
    <text evidence="2">Belongs to the SKP1 family.</text>
</comment>
<dbReference type="PANTHER" id="PTHR20648">
    <property type="entry name" value="ELONGIN-C"/>
    <property type="match status" value="1"/>
</dbReference>
<accession>A0AAD9IJ57</accession>
<evidence type="ECO:0000256" key="2">
    <source>
        <dbReference type="ARBA" id="ARBA00009993"/>
    </source>
</evidence>
<keyword evidence="4" id="KW-0539">Nucleus</keyword>
<dbReference type="FunFam" id="3.30.710.10:FF:000035">
    <property type="entry name" value="Elongin C transcription elongation factor"/>
    <property type="match status" value="1"/>
</dbReference>
<evidence type="ECO:0000256" key="4">
    <source>
        <dbReference type="ARBA" id="ARBA00023242"/>
    </source>
</evidence>
<comment type="subcellular location">
    <subcellularLocation>
        <location evidence="1">Nucleus</location>
    </subcellularLocation>
</comment>
<reference evidence="5" key="1">
    <citation type="submission" date="2021-01" db="EMBL/GenBank/DDBJ databases">
        <authorList>
            <person name="Eckstrom K.M.E."/>
        </authorList>
    </citation>
    <scope>NUCLEOTIDE SEQUENCE</scope>
    <source>
        <strain evidence="5">UVCC 0001</strain>
    </source>
</reference>
<dbReference type="SUPFAM" id="SSF54695">
    <property type="entry name" value="POZ domain"/>
    <property type="match status" value="1"/>
</dbReference>
<comment type="caution">
    <text evidence="5">The sequence shown here is derived from an EMBL/GenBank/DDBJ whole genome shotgun (WGS) entry which is preliminary data.</text>
</comment>
<dbReference type="Proteomes" id="UP001255856">
    <property type="component" value="Unassembled WGS sequence"/>
</dbReference>
<organism evidence="5 6">
    <name type="scientific">Prototheca wickerhamii</name>
    <dbReference type="NCBI Taxonomy" id="3111"/>
    <lineage>
        <taxon>Eukaryota</taxon>
        <taxon>Viridiplantae</taxon>
        <taxon>Chlorophyta</taxon>
        <taxon>core chlorophytes</taxon>
        <taxon>Trebouxiophyceae</taxon>
        <taxon>Chlorellales</taxon>
        <taxon>Chlorellaceae</taxon>
        <taxon>Prototheca</taxon>
    </lineage>
</organism>
<name>A0AAD9IJ57_PROWI</name>
<evidence type="ECO:0000256" key="1">
    <source>
        <dbReference type="ARBA" id="ARBA00004123"/>
    </source>
</evidence>
<gene>
    <name evidence="5" type="ORF">QBZ16_005280</name>
</gene>
<proteinExistence type="inferred from homology"/>
<evidence type="ECO:0000313" key="6">
    <source>
        <dbReference type="Proteomes" id="UP001255856"/>
    </source>
</evidence>
<dbReference type="AlphaFoldDB" id="A0AAD9IJ57"/>
<dbReference type="GO" id="GO:0005634">
    <property type="term" value="C:nucleus"/>
    <property type="evidence" value="ECO:0007669"/>
    <property type="project" value="UniProtKB-SubCell"/>
</dbReference>
<dbReference type="EMBL" id="JASFZW010000008">
    <property type="protein sequence ID" value="KAK2077052.1"/>
    <property type="molecule type" value="Genomic_DNA"/>
</dbReference>